<accession>A0ABS6S2C1</accession>
<name>A0ABS6S2C1_9BACT</name>
<dbReference type="EMBL" id="JABXWD010000405">
    <property type="protein sequence ID" value="MBV6342991.1"/>
    <property type="molecule type" value="Genomic_DNA"/>
</dbReference>
<comment type="caution">
    <text evidence="1">The sequence shown here is derived from an EMBL/GenBank/DDBJ whole genome shotgun (WGS) entry which is preliminary data.</text>
</comment>
<organism evidence="1 2">
    <name type="scientific">Candidatus Magnetobacterium casense</name>
    <dbReference type="NCBI Taxonomy" id="1455061"/>
    <lineage>
        <taxon>Bacteria</taxon>
        <taxon>Pseudomonadati</taxon>
        <taxon>Nitrospirota</taxon>
        <taxon>Thermodesulfovibrionia</taxon>
        <taxon>Thermodesulfovibrionales</taxon>
        <taxon>Candidatus Magnetobacteriaceae</taxon>
        <taxon>Candidatus Magnetobacterium</taxon>
    </lineage>
</organism>
<sequence>MSTDSTTIRLTREKLRIIEAIAQSENKTLSDIFTDLANEYIERYAETTELLNIPNFADECHEGLKEIEAGKGRLLIELEC</sequence>
<reference evidence="1 2" key="1">
    <citation type="journal article" date="2020" name="J Geophys Res Biogeosci">
        <title>Magnetotaxis as an Adaptation to Enable Bacterial Shuttling of Microbial Sulfur and Sulfur Cycling Across Aquatic Oxic#Anoxic Interfaces.</title>
        <authorList>
            <person name="Li J."/>
            <person name="Liu P."/>
            <person name="Wang J."/>
            <person name="Roberts A.P."/>
            <person name="Pan Y."/>
        </authorList>
    </citation>
    <scope>NUCLEOTIDE SEQUENCE [LARGE SCALE GENOMIC DNA]</scope>
    <source>
        <strain evidence="1 2">MYR-1_YQ</strain>
    </source>
</reference>
<dbReference type="RefSeq" id="WP_218253597.1">
    <property type="nucleotide sequence ID" value="NZ_JABXWD010000405.1"/>
</dbReference>
<keyword evidence="2" id="KW-1185">Reference proteome</keyword>
<evidence type="ECO:0000313" key="2">
    <source>
        <dbReference type="Proteomes" id="UP001196980"/>
    </source>
</evidence>
<dbReference type="Proteomes" id="UP001196980">
    <property type="component" value="Unassembled WGS sequence"/>
</dbReference>
<gene>
    <name evidence="1" type="ORF">HWQ67_15525</name>
</gene>
<evidence type="ECO:0008006" key="3">
    <source>
        <dbReference type="Google" id="ProtNLM"/>
    </source>
</evidence>
<evidence type="ECO:0000313" key="1">
    <source>
        <dbReference type="EMBL" id="MBV6342991.1"/>
    </source>
</evidence>
<proteinExistence type="predicted"/>
<protein>
    <recommendedName>
        <fullName evidence="3">CopG family transcriptional regulator</fullName>
    </recommendedName>
</protein>